<organism evidence="12 13">
    <name type="scientific">Rhizopus azygosporus</name>
    <name type="common">Rhizopus microsporus var. azygosporus</name>
    <dbReference type="NCBI Taxonomy" id="86630"/>
    <lineage>
        <taxon>Eukaryota</taxon>
        <taxon>Fungi</taxon>
        <taxon>Fungi incertae sedis</taxon>
        <taxon>Mucoromycota</taxon>
        <taxon>Mucoromycotina</taxon>
        <taxon>Mucoromycetes</taxon>
        <taxon>Mucorales</taxon>
        <taxon>Mucorineae</taxon>
        <taxon>Rhizopodaceae</taxon>
        <taxon>Rhizopus</taxon>
    </lineage>
</organism>
<comment type="subcellular location">
    <subcellularLocation>
        <location evidence="1">Membrane</location>
        <topology evidence="1">Multi-pass membrane protein</topology>
    </subcellularLocation>
</comment>
<keyword evidence="8 10" id="KW-0012">Acyltransferase</keyword>
<dbReference type="Proteomes" id="UP000252139">
    <property type="component" value="Unassembled WGS sequence"/>
</dbReference>
<evidence type="ECO:0000256" key="8">
    <source>
        <dbReference type="ARBA" id="ARBA00023315"/>
    </source>
</evidence>
<comment type="caution">
    <text evidence="10">Lacks conserved residue(s) required for the propagation of feature annotation.</text>
</comment>
<evidence type="ECO:0000256" key="6">
    <source>
        <dbReference type="ARBA" id="ARBA00023139"/>
    </source>
</evidence>
<dbReference type="AlphaFoldDB" id="A0A367ISS3"/>
<comment type="catalytic activity">
    <reaction evidence="9 10">
        <text>L-cysteinyl-[protein] + hexadecanoyl-CoA = S-hexadecanoyl-L-cysteinyl-[protein] + CoA</text>
        <dbReference type="Rhea" id="RHEA:36683"/>
        <dbReference type="Rhea" id="RHEA-COMP:10131"/>
        <dbReference type="Rhea" id="RHEA-COMP:11032"/>
        <dbReference type="ChEBI" id="CHEBI:29950"/>
        <dbReference type="ChEBI" id="CHEBI:57287"/>
        <dbReference type="ChEBI" id="CHEBI:57379"/>
        <dbReference type="ChEBI" id="CHEBI:74151"/>
        <dbReference type="EC" id="2.3.1.225"/>
    </reaction>
</comment>
<comment type="domain">
    <text evidence="10">The DHHC domain is required for palmitoyltransferase activity.</text>
</comment>
<evidence type="ECO:0000256" key="5">
    <source>
        <dbReference type="ARBA" id="ARBA00023136"/>
    </source>
</evidence>
<dbReference type="GO" id="GO:0016020">
    <property type="term" value="C:membrane"/>
    <property type="evidence" value="ECO:0007669"/>
    <property type="project" value="UniProtKB-SubCell"/>
</dbReference>
<comment type="similarity">
    <text evidence="10">Belongs to the DHHC palmitoyltransferase family.</text>
</comment>
<dbReference type="InterPro" id="IPR039859">
    <property type="entry name" value="PFA4/ZDH16/20/ERF2-like"/>
</dbReference>
<name>A0A367ISS3_RHIAZ</name>
<dbReference type="GO" id="GO:0019706">
    <property type="term" value="F:protein-cysteine S-palmitoyltransferase activity"/>
    <property type="evidence" value="ECO:0007669"/>
    <property type="project" value="UniProtKB-EC"/>
</dbReference>
<gene>
    <name evidence="12" type="ORF">CU097_002669</name>
</gene>
<evidence type="ECO:0000256" key="7">
    <source>
        <dbReference type="ARBA" id="ARBA00023288"/>
    </source>
</evidence>
<evidence type="ECO:0000313" key="13">
    <source>
        <dbReference type="Proteomes" id="UP000252139"/>
    </source>
</evidence>
<evidence type="ECO:0000256" key="2">
    <source>
        <dbReference type="ARBA" id="ARBA00022679"/>
    </source>
</evidence>
<sequence length="162" mass="18659">MSPEEPKRSQDLPYSVLGYPRWCESCQLWKPDRAHHCRVCNACVLRMDHWTFITSLVAFIQFHGMSTFDSIALAILIIAGIFTVAVGTFTLSHLWLVLINRTTIENSQFQSWNKDQKSGKTNGRLIQGFTESGKNVFNQGWKNNWMEIMGSNPWLWFGKDTV</sequence>
<keyword evidence="3 10" id="KW-0812">Transmembrane</keyword>
<dbReference type="PROSITE" id="PS50216">
    <property type="entry name" value="DHHC"/>
    <property type="match status" value="1"/>
</dbReference>
<keyword evidence="13" id="KW-1185">Reference proteome</keyword>
<feature type="transmembrane region" description="Helical" evidence="10">
    <location>
        <begin position="71"/>
        <end position="98"/>
    </location>
</feature>
<evidence type="ECO:0000313" key="12">
    <source>
        <dbReference type="EMBL" id="RCH80745.1"/>
    </source>
</evidence>
<dbReference type="OrthoDB" id="9909019at2759"/>
<dbReference type="Pfam" id="PF01529">
    <property type="entry name" value="DHHC"/>
    <property type="match status" value="1"/>
</dbReference>
<evidence type="ECO:0000256" key="9">
    <source>
        <dbReference type="ARBA" id="ARBA00048048"/>
    </source>
</evidence>
<dbReference type="PANTHER" id="PTHR12246">
    <property type="entry name" value="PALMITOYLTRANSFERASE ZDHHC16"/>
    <property type="match status" value="1"/>
</dbReference>
<keyword evidence="5 10" id="KW-0472">Membrane</keyword>
<evidence type="ECO:0000256" key="10">
    <source>
        <dbReference type="RuleBase" id="RU079119"/>
    </source>
</evidence>
<reference evidence="12 13" key="1">
    <citation type="journal article" date="2018" name="G3 (Bethesda)">
        <title>Phylogenetic and Phylogenomic Definition of Rhizopus Species.</title>
        <authorList>
            <person name="Gryganskyi A.P."/>
            <person name="Golan J."/>
            <person name="Dolatabadi S."/>
            <person name="Mondo S."/>
            <person name="Robb S."/>
            <person name="Idnurm A."/>
            <person name="Muszewska A."/>
            <person name="Steczkiewicz K."/>
            <person name="Masonjones S."/>
            <person name="Liao H.L."/>
            <person name="Gajdeczka M.T."/>
            <person name="Anike F."/>
            <person name="Vuek A."/>
            <person name="Anishchenko I.M."/>
            <person name="Voigt K."/>
            <person name="de Hoog G.S."/>
            <person name="Smith M.E."/>
            <person name="Heitman J."/>
            <person name="Vilgalys R."/>
            <person name="Stajich J.E."/>
        </authorList>
    </citation>
    <scope>NUCLEOTIDE SEQUENCE [LARGE SCALE GENOMIC DNA]</scope>
    <source>
        <strain evidence="12 13">CBS 357.93</strain>
    </source>
</reference>
<dbReference type="InterPro" id="IPR001594">
    <property type="entry name" value="Palmitoyltrfase_DHHC"/>
</dbReference>
<keyword evidence="2 10" id="KW-0808">Transferase</keyword>
<keyword evidence="7" id="KW-0449">Lipoprotein</keyword>
<evidence type="ECO:0000259" key="11">
    <source>
        <dbReference type="Pfam" id="PF01529"/>
    </source>
</evidence>
<accession>A0A367ISS3</accession>
<proteinExistence type="inferred from homology"/>
<evidence type="ECO:0000256" key="1">
    <source>
        <dbReference type="ARBA" id="ARBA00004141"/>
    </source>
</evidence>
<evidence type="ECO:0000256" key="4">
    <source>
        <dbReference type="ARBA" id="ARBA00022989"/>
    </source>
</evidence>
<comment type="caution">
    <text evidence="12">The sequence shown here is derived from an EMBL/GenBank/DDBJ whole genome shotgun (WGS) entry which is preliminary data.</text>
</comment>
<protein>
    <recommendedName>
        <fullName evidence="10">Palmitoyltransferase</fullName>
        <ecNumber evidence="10">2.3.1.225</ecNumber>
    </recommendedName>
</protein>
<dbReference type="EMBL" id="PJQL01003759">
    <property type="protein sequence ID" value="RCH80745.1"/>
    <property type="molecule type" value="Genomic_DNA"/>
</dbReference>
<keyword evidence="4 10" id="KW-1133">Transmembrane helix</keyword>
<dbReference type="EC" id="2.3.1.225" evidence="10"/>
<dbReference type="STRING" id="86630.A0A367ISS3"/>
<evidence type="ECO:0000256" key="3">
    <source>
        <dbReference type="ARBA" id="ARBA00022692"/>
    </source>
</evidence>
<feature type="domain" description="Palmitoyltransferase DHHC" evidence="11">
    <location>
        <begin position="20"/>
        <end position="51"/>
    </location>
</feature>
<keyword evidence="6" id="KW-0564">Palmitate</keyword>